<dbReference type="InterPro" id="IPR025395">
    <property type="entry name" value="Phage_tail_terminator-like"/>
</dbReference>
<evidence type="ECO:0000313" key="1">
    <source>
        <dbReference type="EMBL" id="GLI23488.1"/>
    </source>
</evidence>
<protein>
    <submittedName>
        <fullName evidence="1">Uncharacterized protein</fullName>
    </submittedName>
</protein>
<evidence type="ECO:0000313" key="4">
    <source>
        <dbReference type="Proteomes" id="UP001245370"/>
    </source>
</evidence>
<dbReference type="Pfam" id="PF13554">
    <property type="entry name" value="Phage_tail_terminator_5"/>
    <property type="match status" value="1"/>
</dbReference>
<dbReference type="Proteomes" id="UP001245370">
    <property type="component" value="Unassembled WGS sequence"/>
</dbReference>
<dbReference type="RefSeq" id="WP_281808335.1">
    <property type="nucleotide sequence ID" value="NZ_BSDO01000004.1"/>
</dbReference>
<dbReference type="EMBL" id="BSDO01000004">
    <property type="protein sequence ID" value="GLI23488.1"/>
    <property type="molecule type" value="Genomic_DNA"/>
</dbReference>
<dbReference type="Proteomes" id="UP001144397">
    <property type="component" value="Unassembled WGS sequence"/>
</dbReference>
<accession>A0A9W6CJD3</accession>
<gene>
    <name evidence="2" type="ORF">GGQ86_002974</name>
    <name evidence="1" type="ORF">XFLAVUS301_31620</name>
</gene>
<reference evidence="2 4" key="2">
    <citation type="submission" date="2023-07" db="EMBL/GenBank/DDBJ databases">
        <title>Genomic Encyclopedia of Type Strains, Phase IV (KMG-IV): sequencing the most valuable type-strain genomes for metagenomic binning, comparative biology and taxonomic classification.</title>
        <authorList>
            <person name="Goeker M."/>
        </authorList>
    </citation>
    <scope>NUCLEOTIDE SEQUENCE [LARGE SCALE GENOMIC DNA]</scope>
    <source>
        <strain evidence="2 4">DSM 338</strain>
    </source>
</reference>
<name>A0A9W6CJD3_XANFL</name>
<organism evidence="1 3">
    <name type="scientific">Xanthobacter flavus</name>
    <dbReference type="NCBI Taxonomy" id="281"/>
    <lineage>
        <taxon>Bacteria</taxon>
        <taxon>Pseudomonadati</taxon>
        <taxon>Pseudomonadota</taxon>
        <taxon>Alphaproteobacteria</taxon>
        <taxon>Hyphomicrobiales</taxon>
        <taxon>Xanthobacteraceae</taxon>
        <taxon>Xanthobacter</taxon>
    </lineage>
</organism>
<comment type="caution">
    <text evidence="1">The sequence shown here is derived from an EMBL/GenBank/DDBJ whole genome shotgun (WGS) entry which is preliminary data.</text>
</comment>
<evidence type="ECO:0000313" key="3">
    <source>
        <dbReference type="Proteomes" id="UP001144397"/>
    </source>
</evidence>
<dbReference type="GeneID" id="95763945"/>
<proteinExistence type="predicted"/>
<keyword evidence="4" id="KW-1185">Reference proteome</keyword>
<evidence type="ECO:0000313" key="2">
    <source>
        <dbReference type="EMBL" id="MDR6334492.1"/>
    </source>
</evidence>
<dbReference type="Gene3D" id="3.30.2000.20">
    <property type="match status" value="1"/>
</dbReference>
<dbReference type="EMBL" id="JAVDPY010000005">
    <property type="protein sequence ID" value="MDR6334492.1"/>
    <property type="molecule type" value="Genomic_DNA"/>
</dbReference>
<sequence length="137" mass="14443">MSTQPEAIIFDLLNGHLAGLSLSPALPIAWPMVDFTPPASGMWLEAWPMMSATNKGEMAFHGRADRLGLMQVTVGAPLGAGEAPALEVAGLVAAHFAEGTRLSSGSTTVRIYTPPGIATPFKDGIYLKVPVTARWRA</sequence>
<reference evidence="1" key="1">
    <citation type="submission" date="2022-12" db="EMBL/GenBank/DDBJ databases">
        <title>Reference genome sequencing for broad-spectrum identification of bacterial and archaeal isolates by mass spectrometry.</title>
        <authorList>
            <person name="Sekiguchi Y."/>
            <person name="Tourlousse D.M."/>
        </authorList>
    </citation>
    <scope>NUCLEOTIDE SEQUENCE</scope>
    <source>
        <strain evidence="1">301</strain>
    </source>
</reference>
<dbReference type="AlphaFoldDB" id="A0A9W6CJD3"/>